<dbReference type="Proteomes" id="UP000285112">
    <property type="component" value="Unassembled WGS sequence"/>
</dbReference>
<dbReference type="EMBL" id="QZFV01000084">
    <property type="protein sequence ID" value="RJQ84759.1"/>
    <property type="molecule type" value="Genomic_DNA"/>
</dbReference>
<organism evidence="1 2">
    <name type="scientific">Amycolatopsis panacis</name>
    <dbReference type="NCBI Taxonomy" id="2340917"/>
    <lineage>
        <taxon>Bacteria</taxon>
        <taxon>Bacillati</taxon>
        <taxon>Actinomycetota</taxon>
        <taxon>Actinomycetes</taxon>
        <taxon>Pseudonocardiales</taxon>
        <taxon>Pseudonocardiaceae</taxon>
        <taxon>Amycolatopsis</taxon>
    </lineage>
</organism>
<protein>
    <submittedName>
        <fullName evidence="1">Uncharacterized protein</fullName>
    </submittedName>
</protein>
<dbReference type="RefSeq" id="WP_120024139.1">
    <property type="nucleotide sequence ID" value="NZ_QZFV01000084.1"/>
</dbReference>
<reference evidence="1 2" key="1">
    <citation type="submission" date="2018-09" db="EMBL/GenBank/DDBJ databases">
        <title>YIM PH 21725 draft genome.</title>
        <authorList>
            <person name="Miao C."/>
        </authorList>
    </citation>
    <scope>NUCLEOTIDE SEQUENCE [LARGE SCALE GENOMIC DNA]</scope>
    <source>
        <strain evidence="2">YIM PH21725</strain>
    </source>
</reference>
<keyword evidence="2" id="KW-1185">Reference proteome</keyword>
<comment type="caution">
    <text evidence="1">The sequence shown here is derived from an EMBL/GenBank/DDBJ whole genome shotgun (WGS) entry which is preliminary data.</text>
</comment>
<evidence type="ECO:0000313" key="2">
    <source>
        <dbReference type="Proteomes" id="UP000285112"/>
    </source>
</evidence>
<gene>
    <name evidence="1" type="ORF">D5S19_15960</name>
</gene>
<name>A0A419I3L4_9PSEU</name>
<accession>A0A419I3L4</accession>
<evidence type="ECO:0000313" key="1">
    <source>
        <dbReference type="EMBL" id="RJQ84759.1"/>
    </source>
</evidence>
<sequence>MNQPDTEARRVLAREQAEGLRALARLIEQHPALTRVLAFPLGEMRGYVVDAEDDARGTLAEFRRAALAAGAEVSTANEIDACTVGARFGPVTVSVKAKADLMAGQPAPPVSYIPLNTEED</sequence>
<proteinExistence type="predicted"/>
<dbReference type="AlphaFoldDB" id="A0A419I3L4"/>